<organism evidence="1">
    <name type="scientific">Azotobacter vinelandii</name>
    <dbReference type="NCBI Taxonomy" id="354"/>
    <lineage>
        <taxon>Bacteria</taxon>
        <taxon>Pseudomonadati</taxon>
        <taxon>Pseudomonadota</taxon>
        <taxon>Gammaproteobacteria</taxon>
        <taxon>Pseudomonadales</taxon>
        <taxon>Pseudomonadaceae</taxon>
        <taxon>Azotobacter</taxon>
    </lineage>
</organism>
<name>O30656_AZOVI</name>
<evidence type="ECO:0000313" key="1">
    <source>
        <dbReference type="EMBL" id="AAB66329.1"/>
    </source>
</evidence>
<reference evidence="1" key="1">
    <citation type="submission" date="1997-07" db="EMBL/GenBank/DDBJ databases">
        <authorList>
            <person name="Dean D.R."/>
        </authorList>
    </citation>
    <scope>NUCLEOTIDE SEQUENCE</scope>
    <source>
        <strain evidence="1">Trans</strain>
    </source>
</reference>
<protein>
    <submittedName>
        <fullName evidence="1">Uncharacterized protein</fullName>
    </submittedName>
</protein>
<accession>O30656</accession>
<dbReference type="AlphaFoldDB" id="O30656"/>
<dbReference type="EMBL" id="AF014048">
    <property type="protein sequence ID" value="AAB66329.1"/>
    <property type="molecule type" value="Genomic_DNA"/>
</dbReference>
<proteinExistence type="predicted"/>
<sequence length="200" mass="22517">MLLKSYEDQSLLCNRSVKGPTTQAGIEAFRGDLVIVEGDIADDAGRRLPPKAVLKQAALLFKNDKLIMVSGGLVQLADLQAFFEKYKGDLASDANLIFYVENLTKPLISEYEGFKVTLQAHEEGAVWNVMMEDLRLDKEDFKGQSPEEKVITMAEGLADFKPKYDTVSFADAQTFTADIKREHRVRFNRSSPFLLARMHH</sequence>